<evidence type="ECO:0000256" key="6">
    <source>
        <dbReference type="ARBA" id="ARBA00023004"/>
    </source>
</evidence>
<evidence type="ECO:0000256" key="4">
    <source>
        <dbReference type="ARBA" id="ARBA00022723"/>
    </source>
</evidence>
<dbReference type="CDD" id="cd06185">
    <property type="entry name" value="PDR_like"/>
    <property type="match status" value="1"/>
</dbReference>
<dbReference type="EMBL" id="JAWLUP010000006">
    <property type="protein sequence ID" value="MDV7263997.1"/>
    <property type="molecule type" value="Genomic_DNA"/>
</dbReference>
<dbReference type="PANTHER" id="PTHR47354">
    <property type="entry name" value="NADH OXIDOREDUCTASE HCR"/>
    <property type="match status" value="1"/>
</dbReference>
<dbReference type="PANTHER" id="PTHR47354:SF1">
    <property type="entry name" value="CARNITINE MONOOXYGENASE REDUCTASE SUBUNIT"/>
    <property type="match status" value="1"/>
</dbReference>
<keyword evidence="5 10" id="KW-0560">Oxidoreductase</keyword>
<keyword evidence="6" id="KW-0408">Iron</keyword>
<dbReference type="CDD" id="cd00207">
    <property type="entry name" value="fer2"/>
    <property type="match status" value="1"/>
</dbReference>
<feature type="domain" description="2Fe-2S ferredoxin-type" evidence="8">
    <location>
        <begin position="223"/>
        <end position="310"/>
    </location>
</feature>
<dbReference type="InterPro" id="IPR050415">
    <property type="entry name" value="MRET"/>
</dbReference>
<protein>
    <submittedName>
        <fullName evidence="10">PDR/VanB family oxidoreductase</fullName>
        <ecNumber evidence="10">1.-.-.-</ecNumber>
    </submittedName>
</protein>
<dbReference type="InterPro" id="IPR001433">
    <property type="entry name" value="OxRdtase_FAD/NAD-bd"/>
</dbReference>
<dbReference type="GO" id="GO:0051537">
    <property type="term" value="F:2 iron, 2 sulfur cluster binding"/>
    <property type="evidence" value="ECO:0007669"/>
    <property type="project" value="UniProtKB-KW"/>
</dbReference>
<evidence type="ECO:0000259" key="8">
    <source>
        <dbReference type="PROSITE" id="PS51085"/>
    </source>
</evidence>
<dbReference type="GO" id="GO:0046872">
    <property type="term" value="F:metal ion binding"/>
    <property type="evidence" value="ECO:0007669"/>
    <property type="project" value="UniProtKB-KW"/>
</dbReference>
<dbReference type="PROSITE" id="PS00197">
    <property type="entry name" value="2FE2S_FER_1"/>
    <property type="match status" value="1"/>
</dbReference>
<dbReference type="InterPro" id="IPR039261">
    <property type="entry name" value="FNR_nucleotide-bd"/>
</dbReference>
<evidence type="ECO:0000256" key="3">
    <source>
        <dbReference type="ARBA" id="ARBA00022714"/>
    </source>
</evidence>
<accession>A0AAE4UWJ1</accession>
<dbReference type="EC" id="1.-.-.-" evidence="10"/>
<evidence type="ECO:0000256" key="2">
    <source>
        <dbReference type="ARBA" id="ARBA00022630"/>
    </source>
</evidence>
<name>A0AAE4UWJ1_9NOCA</name>
<dbReference type="GO" id="GO:0016491">
    <property type="term" value="F:oxidoreductase activity"/>
    <property type="evidence" value="ECO:0007669"/>
    <property type="project" value="UniProtKB-KW"/>
</dbReference>
<proteinExistence type="predicted"/>
<dbReference type="InterPro" id="IPR012675">
    <property type="entry name" value="Beta-grasp_dom_sf"/>
</dbReference>
<keyword evidence="2" id="KW-0285">Flavoprotein</keyword>
<feature type="domain" description="FAD-binding FR-type" evidence="9">
    <location>
        <begin position="1"/>
        <end position="98"/>
    </location>
</feature>
<evidence type="ECO:0000259" key="9">
    <source>
        <dbReference type="PROSITE" id="PS51384"/>
    </source>
</evidence>
<dbReference type="PROSITE" id="PS51085">
    <property type="entry name" value="2FE2S_FER_2"/>
    <property type="match status" value="1"/>
</dbReference>
<organism evidence="10 11">
    <name type="scientific">Rhodococcus oxybenzonivorans</name>
    <dbReference type="NCBI Taxonomy" id="1990687"/>
    <lineage>
        <taxon>Bacteria</taxon>
        <taxon>Bacillati</taxon>
        <taxon>Actinomycetota</taxon>
        <taxon>Actinomycetes</taxon>
        <taxon>Mycobacteriales</taxon>
        <taxon>Nocardiaceae</taxon>
        <taxon>Rhodococcus</taxon>
    </lineage>
</organism>
<evidence type="ECO:0000256" key="7">
    <source>
        <dbReference type="ARBA" id="ARBA00023014"/>
    </source>
</evidence>
<dbReference type="Gene3D" id="2.40.30.10">
    <property type="entry name" value="Translation factors"/>
    <property type="match status" value="1"/>
</dbReference>
<comment type="cofactor">
    <cofactor evidence="1">
        <name>FAD</name>
        <dbReference type="ChEBI" id="CHEBI:57692"/>
    </cofactor>
</comment>
<dbReference type="Pfam" id="PF00111">
    <property type="entry name" value="Fer2"/>
    <property type="match status" value="1"/>
</dbReference>
<dbReference type="Gene3D" id="3.40.50.80">
    <property type="entry name" value="Nucleotide-binding domain of ferredoxin-NADP reductase (FNR) module"/>
    <property type="match status" value="1"/>
</dbReference>
<keyword evidence="3" id="KW-0001">2Fe-2S</keyword>
<dbReference type="AlphaFoldDB" id="A0AAE4UWJ1"/>
<dbReference type="InterPro" id="IPR001041">
    <property type="entry name" value="2Fe-2S_ferredoxin-type"/>
</dbReference>
<comment type="caution">
    <text evidence="10">The sequence shown here is derived from an EMBL/GenBank/DDBJ whole genome shotgun (WGS) entry which is preliminary data.</text>
</comment>
<reference evidence="10" key="1">
    <citation type="submission" date="2023-10" db="EMBL/GenBank/DDBJ databases">
        <title>Development of a sustainable strategy for remediation of hydrocarbon-contaminated territories based on the waste exchange concept.</title>
        <authorList>
            <person name="Krivoruchko A."/>
        </authorList>
    </citation>
    <scope>NUCLEOTIDE SEQUENCE</scope>
    <source>
        <strain evidence="10">IEGM 68</strain>
    </source>
</reference>
<evidence type="ECO:0000256" key="5">
    <source>
        <dbReference type="ARBA" id="ARBA00023002"/>
    </source>
</evidence>
<dbReference type="InterPro" id="IPR006058">
    <property type="entry name" value="2Fe2S_fd_BS"/>
</dbReference>
<dbReference type="SUPFAM" id="SSF52343">
    <property type="entry name" value="Ferredoxin reductase-like, C-terminal NADP-linked domain"/>
    <property type="match status" value="1"/>
</dbReference>
<dbReference type="PROSITE" id="PS51384">
    <property type="entry name" value="FAD_FR"/>
    <property type="match status" value="1"/>
</dbReference>
<dbReference type="SUPFAM" id="SSF54292">
    <property type="entry name" value="2Fe-2S ferredoxin-like"/>
    <property type="match status" value="1"/>
</dbReference>
<dbReference type="Pfam" id="PF00175">
    <property type="entry name" value="NAD_binding_1"/>
    <property type="match status" value="1"/>
</dbReference>
<dbReference type="InterPro" id="IPR017927">
    <property type="entry name" value="FAD-bd_FR_type"/>
</dbReference>
<dbReference type="RefSeq" id="WP_317745566.1">
    <property type="nucleotide sequence ID" value="NZ_JAWLUP010000006.1"/>
</dbReference>
<evidence type="ECO:0000313" key="11">
    <source>
        <dbReference type="Proteomes" id="UP001185863"/>
    </source>
</evidence>
<dbReference type="InterPro" id="IPR017938">
    <property type="entry name" value="Riboflavin_synthase-like_b-brl"/>
</dbReference>
<dbReference type="SUPFAM" id="SSF63380">
    <property type="entry name" value="Riboflavin synthase domain-like"/>
    <property type="match status" value="1"/>
</dbReference>
<dbReference type="Gene3D" id="3.10.20.30">
    <property type="match status" value="1"/>
</dbReference>
<sequence length="310" mass="33832">MWMRVAHKRAETVDVVSLVLEREDGSEVPCWTPGAHVDIRIDDFVRQYSLCSVPAQRQAWRLGVLGQAAGRGGSVAVTGLNEGDLVEVSEPRNHFEFLEARRYLFVAGGIGITPILPMVRAANDAGAEWRLVYGGRARAAMAFTEELAAYGDRVTLIPEDEEGLIDLKTTLAWSDDETRIYACGPEPMLDALEVAMDRGVPGVLHLERFTPKTLVNVPEDEPFEVEFVTSGISRTVPVGRSILEIAVEEGLDVFSSCEEGTCGTCVTSILSGCADHRDSLLTKAEQDRHDVMCICVSRAQPNSGPLCLDL</sequence>
<dbReference type="Proteomes" id="UP001185863">
    <property type="component" value="Unassembled WGS sequence"/>
</dbReference>
<gene>
    <name evidence="10" type="ORF">R4315_05460</name>
</gene>
<dbReference type="InterPro" id="IPR036010">
    <property type="entry name" value="2Fe-2S_ferredoxin-like_sf"/>
</dbReference>
<keyword evidence="4" id="KW-0479">Metal-binding</keyword>
<evidence type="ECO:0000313" key="10">
    <source>
        <dbReference type="EMBL" id="MDV7263997.1"/>
    </source>
</evidence>
<dbReference type="PRINTS" id="PR00409">
    <property type="entry name" value="PHDIOXRDTASE"/>
</dbReference>
<keyword evidence="7" id="KW-0411">Iron-sulfur</keyword>
<evidence type="ECO:0000256" key="1">
    <source>
        <dbReference type="ARBA" id="ARBA00001974"/>
    </source>
</evidence>